<dbReference type="Proteomes" id="UP000002384">
    <property type="component" value="Chromosome"/>
</dbReference>
<feature type="transmembrane region" description="Helical" evidence="1">
    <location>
        <begin position="44"/>
        <end position="67"/>
    </location>
</feature>
<dbReference type="eggNOG" id="ENOG5032HII">
    <property type="taxonomic scope" value="Bacteria"/>
</dbReference>
<keyword evidence="3" id="KW-1185">Reference proteome</keyword>
<reference evidence="3" key="1">
    <citation type="journal article" date="2011" name="MBio">
        <title>Novel metabolic attributes of the genus Cyanothece, comprising a group of unicellular nitrogen-fixing Cyanobacteria.</title>
        <authorList>
            <person name="Bandyopadhyay A."/>
            <person name="Elvitigala T."/>
            <person name="Welsh E."/>
            <person name="Stockel J."/>
            <person name="Liberton M."/>
            <person name="Min H."/>
            <person name="Sherman L.A."/>
            <person name="Pakrasi H.B."/>
        </authorList>
    </citation>
    <scope>NUCLEOTIDE SEQUENCE [LARGE SCALE GENOMIC DNA]</scope>
    <source>
        <strain evidence="3">PCC 7424</strain>
    </source>
</reference>
<evidence type="ECO:0000256" key="1">
    <source>
        <dbReference type="SAM" id="Phobius"/>
    </source>
</evidence>
<gene>
    <name evidence="2" type="ordered locus">PCC7424_3685</name>
</gene>
<dbReference type="RefSeq" id="WP_015955659.1">
    <property type="nucleotide sequence ID" value="NC_011729.1"/>
</dbReference>
<evidence type="ECO:0000313" key="3">
    <source>
        <dbReference type="Proteomes" id="UP000002384"/>
    </source>
</evidence>
<keyword evidence="1" id="KW-0472">Membrane</keyword>
<proteinExistence type="predicted"/>
<protein>
    <submittedName>
        <fullName evidence="2">Uncharacterized protein</fullName>
    </submittedName>
</protein>
<accession>B7KHW9</accession>
<dbReference type="KEGG" id="cyc:PCC7424_3685"/>
<sequence>MSNVLTILYNLPWHWLIVALILLLKLPQNWLDLAWDLLKRFVQLLVVIATLGFAGVYLYQLVLFGSYSRDLTNTLLEHIPVAIGIPLATIAATCIVVVLEFSASDTIKFEVLGLRFEGASGQIILWGFCFLAFVSAVKLLW</sequence>
<keyword evidence="1" id="KW-1133">Transmembrane helix</keyword>
<name>B7KHW9_GLOC7</name>
<dbReference type="EMBL" id="CP001291">
    <property type="protein sequence ID" value="ACK72066.1"/>
    <property type="molecule type" value="Genomic_DNA"/>
</dbReference>
<organism evidence="2 3">
    <name type="scientific">Gloeothece citriformis (strain PCC 7424)</name>
    <name type="common">Cyanothece sp. (strain PCC 7424)</name>
    <dbReference type="NCBI Taxonomy" id="65393"/>
    <lineage>
        <taxon>Bacteria</taxon>
        <taxon>Bacillati</taxon>
        <taxon>Cyanobacteriota</taxon>
        <taxon>Cyanophyceae</taxon>
        <taxon>Oscillatoriophycideae</taxon>
        <taxon>Chroococcales</taxon>
        <taxon>Aphanothecaceae</taxon>
        <taxon>Gloeothece</taxon>
        <taxon>Gloeothece citriformis</taxon>
    </lineage>
</organism>
<dbReference type="AlphaFoldDB" id="B7KHW9"/>
<evidence type="ECO:0000313" key="2">
    <source>
        <dbReference type="EMBL" id="ACK72066.1"/>
    </source>
</evidence>
<feature type="transmembrane region" description="Helical" evidence="1">
    <location>
        <begin position="79"/>
        <end position="103"/>
    </location>
</feature>
<feature type="transmembrane region" description="Helical" evidence="1">
    <location>
        <begin position="7"/>
        <end position="24"/>
    </location>
</feature>
<dbReference type="HOGENOM" id="CLU_2080890_0_0_3"/>
<feature type="transmembrane region" description="Helical" evidence="1">
    <location>
        <begin position="123"/>
        <end position="140"/>
    </location>
</feature>
<keyword evidence="1" id="KW-0812">Transmembrane</keyword>